<dbReference type="PANTHER" id="PTHR23511:SF34">
    <property type="entry name" value="SYNAPTIC VESICLE GLYCOPROTEIN 2"/>
    <property type="match status" value="1"/>
</dbReference>
<name>A0AAN3NWX2_ECOLX</name>
<dbReference type="Gene3D" id="1.20.1250.20">
    <property type="entry name" value="MFS general substrate transporter like domains"/>
    <property type="match status" value="1"/>
</dbReference>
<dbReference type="InterPro" id="IPR036259">
    <property type="entry name" value="MFS_trans_sf"/>
</dbReference>
<dbReference type="PROSITE" id="PS50850">
    <property type="entry name" value="MFS"/>
    <property type="match status" value="1"/>
</dbReference>
<sequence>MEQITKPHCGARLDRLPDCRWHSSMFAIVAFGLLVCWSNAVGGLILAQLKALGWTDNSTTATFSAITTAGMFLGALVGGIIGDKTGRRNAFILYEAIHIASMVVGAFSPNMDFLIACRFVMGVGLGALLVTLFAGFTEYMPGRNRGTWSSRVSFIGNWSYPLCSLIAMGLTPLISAEWNWRVQLLIPAILSLIATALAWRYFPESPRWLESRGRYQEAEKVMRSIEEGVIRQTGKPLPPVVIADDGKAPQAVPYSALLTGVLLKRVILGSCVLIAMNVVQYTLINWLPTIFMTQGINLKDSIVLNTMS</sequence>
<evidence type="ECO:0000256" key="2">
    <source>
        <dbReference type="ARBA" id="ARBA00010992"/>
    </source>
</evidence>
<feature type="transmembrane region" description="Helical" evidence="8">
    <location>
        <begin position="61"/>
        <end position="82"/>
    </location>
</feature>
<feature type="non-terminal residue" evidence="10">
    <location>
        <position position="308"/>
    </location>
</feature>
<evidence type="ECO:0000256" key="7">
    <source>
        <dbReference type="ARBA" id="ARBA00023136"/>
    </source>
</evidence>
<dbReference type="InterPro" id="IPR005828">
    <property type="entry name" value="MFS_sugar_transport-like"/>
</dbReference>
<comment type="subcellular location">
    <subcellularLocation>
        <location evidence="1">Membrane</location>
        <topology evidence="1">Multi-pass membrane protein</topology>
    </subcellularLocation>
</comment>
<dbReference type="Proteomes" id="UP000854059">
    <property type="component" value="Unassembled WGS sequence"/>
</dbReference>
<evidence type="ECO:0000313" key="11">
    <source>
        <dbReference type="Proteomes" id="UP000854059"/>
    </source>
</evidence>
<feature type="transmembrane region" description="Helical" evidence="8">
    <location>
        <begin position="113"/>
        <end position="137"/>
    </location>
</feature>
<dbReference type="GO" id="GO:0022857">
    <property type="term" value="F:transmembrane transporter activity"/>
    <property type="evidence" value="ECO:0007669"/>
    <property type="project" value="InterPro"/>
</dbReference>
<dbReference type="Pfam" id="PF00083">
    <property type="entry name" value="Sugar_tr"/>
    <property type="match status" value="1"/>
</dbReference>
<comment type="similarity">
    <text evidence="2">Belongs to the major facilitator superfamily. Sugar transporter (TC 2.A.1.1) family.</text>
</comment>
<feature type="domain" description="Major facilitator superfamily (MFS) profile" evidence="9">
    <location>
        <begin position="24"/>
        <end position="308"/>
    </location>
</feature>
<reference evidence="10" key="1">
    <citation type="submission" date="2018-05" db="EMBL/GenBank/DDBJ databases">
        <authorList>
            <person name="Ashton P.M."/>
            <person name="Dallman T."/>
            <person name="Nair S."/>
            <person name="De Pinna E."/>
            <person name="Peters T."/>
            <person name="Grant K."/>
        </authorList>
    </citation>
    <scope>NUCLEOTIDE SEQUENCE</scope>
    <source>
        <strain evidence="10">412057</strain>
    </source>
</reference>
<dbReference type="SUPFAM" id="SSF103473">
    <property type="entry name" value="MFS general substrate transporter"/>
    <property type="match status" value="1"/>
</dbReference>
<feature type="transmembrane region" description="Helical" evidence="8">
    <location>
        <begin position="182"/>
        <end position="202"/>
    </location>
</feature>
<dbReference type="CDD" id="cd17316">
    <property type="entry name" value="MFS_SV2_like"/>
    <property type="match status" value="1"/>
</dbReference>
<evidence type="ECO:0000256" key="1">
    <source>
        <dbReference type="ARBA" id="ARBA00004141"/>
    </source>
</evidence>
<dbReference type="PANTHER" id="PTHR23511">
    <property type="entry name" value="SYNAPTIC VESICLE GLYCOPROTEIN 2"/>
    <property type="match status" value="1"/>
</dbReference>
<accession>A0AAN3NWX2</accession>
<feature type="transmembrane region" description="Helical" evidence="8">
    <location>
        <begin position="266"/>
        <end position="284"/>
    </location>
</feature>
<evidence type="ECO:0000256" key="3">
    <source>
        <dbReference type="ARBA" id="ARBA00022448"/>
    </source>
</evidence>
<feature type="transmembrane region" description="Helical" evidence="8">
    <location>
        <begin position="25"/>
        <end position="49"/>
    </location>
</feature>
<keyword evidence="3" id="KW-0813">Transport</keyword>
<evidence type="ECO:0000256" key="4">
    <source>
        <dbReference type="ARBA" id="ARBA00022475"/>
    </source>
</evidence>
<feature type="transmembrane region" description="Helical" evidence="8">
    <location>
        <begin position="89"/>
        <end position="107"/>
    </location>
</feature>
<feature type="transmembrane region" description="Helical" evidence="8">
    <location>
        <begin position="158"/>
        <end position="176"/>
    </location>
</feature>
<evidence type="ECO:0000256" key="8">
    <source>
        <dbReference type="SAM" id="Phobius"/>
    </source>
</evidence>
<keyword evidence="5 8" id="KW-0812">Transmembrane</keyword>
<protein>
    <submittedName>
        <fullName evidence="10">MFS transporter</fullName>
    </submittedName>
</protein>
<dbReference type="RefSeq" id="WP_146368099.1">
    <property type="nucleotide sequence ID" value="NZ_VMTQ01000327.1"/>
</dbReference>
<dbReference type="InterPro" id="IPR020846">
    <property type="entry name" value="MFS_dom"/>
</dbReference>
<keyword evidence="4" id="KW-1003">Cell membrane</keyword>
<evidence type="ECO:0000256" key="6">
    <source>
        <dbReference type="ARBA" id="ARBA00022989"/>
    </source>
</evidence>
<dbReference type="AlphaFoldDB" id="A0AAN3NWX2"/>
<keyword evidence="7 8" id="KW-0472">Membrane</keyword>
<dbReference type="GO" id="GO:0016020">
    <property type="term" value="C:membrane"/>
    <property type="evidence" value="ECO:0007669"/>
    <property type="project" value="UniProtKB-SubCell"/>
</dbReference>
<gene>
    <name evidence="10" type="ORF">DL968_18700</name>
</gene>
<evidence type="ECO:0000313" key="10">
    <source>
        <dbReference type="EMBL" id="EGE1989614.1"/>
    </source>
</evidence>
<dbReference type="EMBL" id="AAVTXU010000084">
    <property type="protein sequence ID" value="EGE1989614.1"/>
    <property type="molecule type" value="Genomic_DNA"/>
</dbReference>
<keyword evidence="6 8" id="KW-1133">Transmembrane helix</keyword>
<comment type="caution">
    <text evidence="10">The sequence shown here is derived from an EMBL/GenBank/DDBJ whole genome shotgun (WGS) entry which is preliminary data.</text>
</comment>
<proteinExistence type="inferred from homology"/>
<evidence type="ECO:0000256" key="5">
    <source>
        <dbReference type="ARBA" id="ARBA00022692"/>
    </source>
</evidence>
<organism evidence="10 11">
    <name type="scientific">Escherichia coli</name>
    <dbReference type="NCBI Taxonomy" id="562"/>
    <lineage>
        <taxon>Bacteria</taxon>
        <taxon>Pseudomonadati</taxon>
        <taxon>Pseudomonadota</taxon>
        <taxon>Gammaproteobacteria</taxon>
        <taxon>Enterobacterales</taxon>
        <taxon>Enterobacteriaceae</taxon>
        <taxon>Escherichia</taxon>
    </lineage>
</organism>
<evidence type="ECO:0000259" key="9">
    <source>
        <dbReference type="PROSITE" id="PS50850"/>
    </source>
</evidence>